<evidence type="ECO:0000256" key="1">
    <source>
        <dbReference type="ARBA" id="ARBA00004429"/>
    </source>
</evidence>
<dbReference type="PROSITE" id="PS50928">
    <property type="entry name" value="ABC_TM1"/>
    <property type="match status" value="2"/>
</dbReference>
<organism evidence="10 11">
    <name type="scientific">Bacillus gobiensis</name>
    <dbReference type="NCBI Taxonomy" id="1441095"/>
    <lineage>
        <taxon>Bacteria</taxon>
        <taxon>Bacillati</taxon>
        <taxon>Bacillota</taxon>
        <taxon>Bacilli</taxon>
        <taxon>Bacillales</taxon>
        <taxon>Bacillaceae</taxon>
        <taxon>Bacillus</taxon>
    </lineage>
</organism>
<feature type="transmembrane region" description="Helical" evidence="8">
    <location>
        <begin position="113"/>
        <end position="133"/>
    </location>
</feature>
<dbReference type="STRING" id="1441095.AM592_00725"/>
<proteinExistence type="inferred from homology"/>
<evidence type="ECO:0000256" key="7">
    <source>
        <dbReference type="ARBA" id="ARBA00023136"/>
    </source>
</evidence>
<evidence type="ECO:0000256" key="4">
    <source>
        <dbReference type="ARBA" id="ARBA00022519"/>
    </source>
</evidence>
<keyword evidence="2 8" id="KW-0813">Transport</keyword>
<feature type="transmembrane region" description="Helical" evidence="8">
    <location>
        <begin position="540"/>
        <end position="562"/>
    </location>
</feature>
<keyword evidence="6 8" id="KW-1133">Transmembrane helix</keyword>
<dbReference type="SUPFAM" id="SSF161098">
    <property type="entry name" value="MetI-like"/>
    <property type="match status" value="2"/>
</dbReference>
<dbReference type="Pfam" id="PF00528">
    <property type="entry name" value="BPD_transp_1"/>
    <property type="match status" value="2"/>
</dbReference>
<comment type="subcellular location">
    <subcellularLocation>
        <location evidence="1">Cell inner membrane</location>
        <topology evidence="1">Multi-pass membrane protein</topology>
    </subcellularLocation>
    <subcellularLocation>
        <location evidence="8">Cell membrane</location>
        <topology evidence="8">Multi-pass membrane protein</topology>
    </subcellularLocation>
</comment>
<protein>
    <submittedName>
        <fullName evidence="10">ABC transporter permease</fullName>
    </submittedName>
</protein>
<feature type="transmembrane region" description="Helical" evidence="8">
    <location>
        <begin position="431"/>
        <end position="452"/>
    </location>
</feature>
<feature type="transmembrane region" description="Helical" evidence="8">
    <location>
        <begin position="369"/>
        <end position="391"/>
    </location>
</feature>
<feature type="transmembrane region" description="Helical" evidence="8">
    <location>
        <begin position="403"/>
        <end position="425"/>
    </location>
</feature>
<feature type="transmembrane region" description="Helical" evidence="8">
    <location>
        <begin position="153"/>
        <end position="173"/>
    </location>
</feature>
<keyword evidence="5 8" id="KW-0812">Transmembrane</keyword>
<keyword evidence="11" id="KW-1185">Reference proteome</keyword>
<dbReference type="CDD" id="cd06261">
    <property type="entry name" value="TM_PBP2"/>
    <property type="match status" value="2"/>
</dbReference>
<evidence type="ECO:0000259" key="9">
    <source>
        <dbReference type="PROSITE" id="PS50928"/>
    </source>
</evidence>
<evidence type="ECO:0000256" key="8">
    <source>
        <dbReference type="RuleBase" id="RU363032"/>
    </source>
</evidence>
<dbReference type="PANTHER" id="PTHR43357:SF3">
    <property type="entry name" value="FE(3+)-TRANSPORT SYSTEM PERMEASE PROTEIN FBPB 2"/>
    <property type="match status" value="1"/>
</dbReference>
<feature type="transmembrane region" description="Helical" evidence="8">
    <location>
        <begin position="79"/>
        <end position="101"/>
    </location>
</feature>
<feature type="transmembrane region" description="Helical" evidence="8">
    <location>
        <begin position="203"/>
        <end position="221"/>
    </location>
</feature>
<keyword evidence="7 8" id="KW-0472">Membrane</keyword>
<dbReference type="GO" id="GO:0005886">
    <property type="term" value="C:plasma membrane"/>
    <property type="evidence" value="ECO:0007669"/>
    <property type="project" value="UniProtKB-SubCell"/>
</dbReference>
<evidence type="ECO:0000313" key="11">
    <source>
        <dbReference type="Proteomes" id="UP000067625"/>
    </source>
</evidence>
<feature type="transmembrane region" description="Helical" evidence="8">
    <location>
        <begin position="314"/>
        <end position="335"/>
    </location>
</feature>
<evidence type="ECO:0000256" key="3">
    <source>
        <dbReference type="ARBA" id="ARBA00022475"/>
    </source>
</evidence>
<dbReference type="InterPro" id="IPR000515">
    <property type="entry name" value="MetI-like"/>
</dbReference>
<evidence type="ECO:0000256" key="5">
    <source>
        <dbReference type="ARBA" id="ARBA00022692"/>
    </source>
</evidence>
<feature type="transmembrane region" description="Helical" evidence="8">
    <location>
        <begin position="262"/>
        <end position="283"/>
    </location>
</feature>
<dbReference type="Gene3D" id="1.10.3720.10">
    <property type="entry name" value="MetI-like"/>
    <property type="match status" value="2"/>
</dbReference>
<comment type="similarity">
    <text evidence="8">Belongs to the binding-protein-dependent transport system permease family.</text>
</comment>
<sequence length="575" mass="63186">MLFKSSIEQKAKPVFSLSFLSFHTLTWKIIGFAVLLFLFLMPIVRLISLSFGAEGALSFGVYEEVLTDPATWKSIENTVWITAFSTLLSVVLGVSTAWIMAYVDIRGKQAMQLFIYLPFIIPSYITTLAWVQFFSGSGPLAMLFGDEMLPNLYGMGGIIFVLGISHYPVVYLMSVDVFRKIPRDAEQAAMVSGAGRWTAFRKIIFPMALPGIGSGALLAFLSNLDNFGVPAFLGIPSNIRVLSTYIYEQIIGYGPSAFARAAVLSVMLGVIALAGTIIQAIIVRKSKANETTKRDMEPRYYVSTRSRRLIQASLWSFLLLTSLVPFLAMAATSLIKAYGLSLSWENLSFKNYLYLFTDSKVARSVSNSIMLGLATVITCLFAGTLLAYVRFKQPNLWTRAAEGIVTLPYALPGTVLALSMILMWMQPVPGWYPGVYGTIWILLIAYLTRFLVLQFRGSLTAFSQLDPSMEEAAQTSGASGFTKWRSILLPLLLPGIMSGAFLVFLTALAELTVSSLLWSSGAETIGVMIFSFEQAGYSTYSTAFSTLIVLAILIGGVSLMLFQNFIGKRVSLKND</sequence>
<name>A0A0M4FN74_9BACI</name>
<accession>A0A0M4FN74</accession>
<dbReference type="RefSeq" id="WP_053602010.1">
    <property type="nucleotide sequence ID" value="NZ_CP012600.1"/>
</dbReference>
<evidence type="ECO:0000256" key="6">
    <source>
        <dbReference type="ARBA" id="ARBA00022989"/>
    </source>
</evidence>
<dbReference type="PATRIC" id="fig|1441095.3.peg.164"/>
<feature type="domain" description="ABC transmembrane type-1" evidence="9">
    <location>
        <begin position="365"/>
        <end position="561"/>
    </location>
</feature>
<reference evidence="11" key="1">
    <citation type="submission" date="2015-08" db="EMBL/GenBank/DDBJ databases">
        <title>Genome sequencing project for genomic taxonomy and phylogenomics of Bacillus-like bacteria.</title>
        <authorList>
            <person name="Liu B."/>
            <person name="Wang J."/>
            <person name="Zhu Y."/>
            <person name="Liu G."/>
            <person name="Chen Q."/>
            <person name="Chen Z."/>
            <person name="Lan J."/>
            <person name="Che J."/>
            <person name="Ge C."/>
            <person name="Shi H."/>
            <person name="Pan Z."/>
            <person name="Liu X."/>
        </authorList>
    </citation>
    <scope>NUCLEOTIDE SEQUENCE [LARGE SCALE GENOMIC DNA]</scope>
    <source>
        <strain evidence="11">FJAT-4402</strain>
    </source>
</reference>
<dbReference type="EMBL" id="CP012600">
    <property type="protein sequence ID" value="ALC80285.1"/>
    <property type="molecule type" value="Genomic_DNA"/>
</dbReference>
<dbReference type="AlphaFoldDB" id="A0A0M4FN74"/>
<dbReference type="OrthoDB" id="9776648at2"/>
<dbReference type="InterPro" id="IPR035906">
    <property type="entry name" value="MetI-like_sf"/>
</dbReference>
<feature type="transmembrane region" description="Helical" evidence="8">
    <location>
        <begin position="487"/>
        <end position="509"/>
    </location>
</feature>
<dbReference type="GO" id="GO:0055085">
    <property type="term" value="P:transmembrane transport"/>
    <property type="evidence" value="ECO:0007669"/>
    <property type="project" value="InterPro"/>
</dbReference>
<feature type="domain" description="ABC transmembrane type-1" evidence="9">
    <location>
        <begin position="75"/>
        <end position="279"/>
    </location>
</feature>
<evidence type="ECO:0000256" key="2">
    <source>
        <dbReference type="ARBA" id="ARBA00022448"/>
    </source>
</evidence>
<evidence type="ECO:0000313" key="10">
    <source>
        <dbReference type="EMBL" id="ALC80285.1"/>
    </source>
</evidence>
<dbReference type="Proteomes" id="UP000067625">
    <property type="component" value="Chromosome"/>
</dbReference>
<keyword evidence="4" id="KW-0997">Cell inner membrane</keyword>
<dbReference type="PANTHER" id="PTHR43357">
    <property type="entry name" value="INNER MEMBRANE ABC TRANSPORTER PERMEASE PROTEIN YDCV"/>
    <property type="match status" value="1"/>
</dbReference>
<keyword evidence="3" id="KW-1003">Cell membrane</keyword>
<reference evidence="10 11" key="2">
    <citation type="journal article" date="2016" name="Int. J. Syst. Evol. Microbiol.">
        <title>Bacillus gobiensis sp. nov., isolated from a soil sample.</title>
        <authorList>
            <person name="Liu B."/>
            <person name="Liu G.H."/>
            <person name="Cetin S."/>
            <person name="Schumann P."/>
            <person name="Pan Z.Z."/>
            <person name="Chen Q.Q."/>
        </authorList>
    </citation>
    <scope>NUCLEOTIDE SEQUENCE [LARGE SCALE GENOMIC DNA]</scope>
    <source>
        <strain evidence="10 11">FJAT-4402</strain>
    </source>
</reference>
<gene>
    <name evidence="10" type="ORF">AM592_00725</name>
</gene>